<dbReference type="PROSITE" id="PS50110">
    <property type="entry name" value="RESPONSE_REGULATORY"/>
    <property type="match status" value="1"/>
</dbReference>
<dbReference type="OrthoDB" id="9790442at2"/>
<dbReference type="InterPro" id="IPR001789">
    <property type="entry name" value="Sig_transdc_resp-reg_receiver"/>
</dbReference>
<dbReference type="SUPFAM" id="SSF52172">
    <property type="entry name" value="CheY-like"/>
    <property type="match status" value="1"/>
</dbReference>
<dbReference type="PANTHER" id="PTHR48111">
    <property type="entry name" value="REGULATOR OF RPOS"/>
    <property type="match status" value="1"/>
</dbReference>
<dbReference type="GO" id="GO:0000976">
    <property type="term" value="F:transcription cis-regulatory region binding"/>
    <property type="evidence" value="ECO:0007669"/>
    <property type="project" value="TreeGrafter"/>
</dbReference>
<name>A0A921NAN1_9BACL</name>
<dbReference type="SUPFAM" id="SSF46894">
    <property type="entry name" value="C-terminal effector domain of the bipartite response regulators"/>
    <property type="match status" value="1"/>
</dbReference>
<evidence type="ECO:0000313" key="11">
    <source>
        <dbReference type="EMBL" id="HJH10509.1"/>
    </source>
</evidence>
<accession>A0A921NAN1</accession>
<dbReference type="RefSeq" id="WP_108307901.1">
    <property type="nucleotide sequence ID" value="NZ_QAFW01000046.1"/>
</dbReference>
<dbReference type="Gene3D" id="3.40.50.2300">
    <property type="match status" value="1"/>
</dbReference>
<dbReference type="CDD" id="cd00383">
    <property type="entry name" value="trans_reg_C"/>
    <property type="match status" value="1"/>
</dbReference>
<evidence type="ECO:0000256" key="7">
    <source>
        <dbReference type="PROSITE-ProRule" id="PRU00169"/>
    </source>
</evidence>
<reference evidence="11" key="1">
    <citation type="journal article" date="2021" name="PeerJ">
        <title>Extensive microbial diversity within the chicken gut microbiome revealed by metagenomics and culture.</title>
        <authorList>
            <person name="Gilroy R."/>
            <person name="Ravi A."/>
            <person name="Getino M."/>
            <person name="Pursley I."/>
            <person name="Horton D.L."/>
            <person name="Alikhan N.F."/>
            <person name="Baker D."/>
            <person name="Gharbi K."/>
            <person name="Hall N."/>
            <person name="Watson M."/>
            <person name="Adriaenssens E.M."/>
            <person name="Foster-Nyarko E."/>
            <person name="Jarju S."/>
            <person name="Secka A."/>
            <person name="Antonio M."/>
            <person name="Oren A."/>
            <person name="Chaudhuri R.R."/>
            <person name="La Ragione R."/>
            <person name="Hildebrand F."/>
            <person name="Pallen M.J."/>
        </authorList>
    </citation>
    <scope>NUCLEOTIDE SEQUENCE</scope>
    <source>
        <strain evidence="11">CHK160-4876</strain>
    </source>
</reference>
<dbReference type="GO" id="GO:0005829">
    <property type="term" value="C:cytosol"/>
    <property type="evidence" value="ECO:0007669"/>
    <property type="project" value="TreeGrafter"/>
</dbReference>
<evidence type="ECO:0000256" key="5">
    <source>
        <dbReference type="ARBA" id="ARBA00023125"/>
    </source>
</evidence>
<dbReference type="CDD" id="cd17574">
    <property type="entry name" value="REC_OmpR"/>
    <property type="match status" value="1"/>
</dbReference>
<dbReference type="InterPro" id="IPR001867">
    <property type="entry name" value="OmpR/PhoB-type_DNA-bd"/>
</dbReference>
<dbReference type="Proteomes" id="UP000700212">
    <property type="component" value="Unassembled WGS sequence"/>
</dbReference>
<protein>
    <submittedName>
        <fullName evidence="11">Response regulator transcription factor</fullName>
    </submittedName>
</protein>
<keyword evidence="5 8" id="KW-0238">DNA-binding</keyword>
<feature type="DNA-binding region" description="OmpR/PhoB-type" evidence="8">
    <location>
        <begin position="129"/>
        <end position="227"/>
    </location>
</feature>
<dbReference type="GO" id="GO:0032993">
    <property type="term" value="C:protein-DNA complex"/>
    <property type="evidence" value="ECO:0007669"/>
    <property type="project" value="TreeGrafter"/>
</dbReference>
<dbReference type="InterPro" id="IPR011006">
    <property type="entry name" value="CheY-like_superfamily"/>
</dbReference>
<evidence type="ECO:0000256" key="8">
    <source>
        <dbReference type="PROSITE-ProRule" id="PRU01091"/>
    </source>
</evidence>
<keyword evidence="4" id="KW-0805">Transcription regulation</keyword>
<comment type="subcellular location">
    <subcellularLocation>
        <location evidence="1">Cytoplasm</location>
    </subcellularLocation>
</comment>
<dbReference type="FunFam" id="1.10.10.10:FF:000018">
    <property type="entry name" value="DNA-binding response regulator ResD"/>
    <property type="match status" value="1"/>
</dbReference>
<dbReference type="SMART" id="SM00448">
    <property type="entry name" value="REC"/>
    <property type="match status" value="1"/>
</dbReference>
<comment type="caution">
    <text evidence="11">The sequence shown here is derived from an EMBL/GenBank/DDBJ whole genome shotgun (WGS) entry which is preliminary data.</text>
</comment>
<evidence type="ECO:0000256" key="6">
    <source>
        <dbReference type="ARBA" id="ARBA00023163"/>
    </source>
</evidence>
<dbReference type="Gene3D" id="1.10.10.10">
    <property type="entry name" value="Winged helix-like DNA-binding domain superfamily/Winged helix DNA-binding domain"/>
    <property type="match status" value="1"/>
</dbReference>
<dbReference type="SMART" id="SM00862">
    <property type="entry name" value="Trans_reg_C"/>
    <property type="match status" value="1"/>
</dbReference>
<evidence type="ECO:0000256" key="1">
    <source>
        <dbReference type="ARBA" id="ARBA00004496"/>
    </source>
</evidence>
<dbReference type="InterPro" id="IPR036388">
    <property type="entry name" value="WH-like_DNA-bd_sf"/>
</dbReference>
<evidence type="ECO:0000313" key="12">
    <source>
        <dbReference type="Proteomes" id="UP000700212"/>
    </source>
</evidence>
<feature type="domain" description="Response regulatory" evidence="9">
    <location>
        <begin position="5"/>
        <end position="119"/>
    </location>
</feature>
<dbReference type="Gene3D" id="6.10.250.690">
    <property type="match status" value="1"/>
</dbReference>
<feature type="domain" description="OmpR/PhoB-type" evidence="10">
    <location>
        <begin position="129"/>
        <end position="227"/>
    </location>
</feature>
<proteinExistence type="predicted"/>
<dbReference type="GO" id="GO:0006355">
    <property type="term" value="P:regulation of DNA-templated transcription"/>
    <property type="evidence" value="ECO:0007669"/>
    <property type="project" value="InterPro"/>
</dbReference>
<dbReference type="AlphaFoldDB" id="A0A921NAN1"/>
<keyword evidence="6" id="KW-0804">Transcription</keyword>
<dbReference type="PANTHER" id="PTHR48111:SF52">
    <property type="entry name" value="TRANSCRIPTIONAL REGULATORY PROTEIN YVRH"/>
    <property type="match status" value="1"/>
</dbReference>
<evidence type="ECO:0000259" key="10">
    <source>
        <dbReference type="PROSITE" id="PS51755"/>
    </source>
</evidence>
<evidence type="ECO:0000256" key="4">
    <source>
        <dbReference type="ARBA" id="ARBA00023015"/>
    </source>
</evidence>
<dbReference type="InterPro" id="IPR039420">
    <property type="entry name" value="WalR-like"/>
</dbReference>
<keyword evidence="2 7" id="KW-0597">Phosphoprotein</keyword>
<dbReference type="InterPro" id="IPR016032">
    <property type="entry name" value="Sig_transdc_resp-reg_C-effctor"/>
</dbReference>
<evidence type="ECO:0000256" key="2">
    <source>
        <dbReference type="ARBA" id="ARBA00022553"/>
    </source>
</evidence>
<organism evidence="11 12">
    <name type="scientific">Metalysinibacillus jejuensis</name>
    <dbReference type="NCBI Taxonomy" id="914327"/>
    <lineage>
        <taxon>Bacteria</taxon>
        <taxon>Bacillati</taxon>
        <taxon>Bacillota</taxon>
        <taxon>Bacilli</taxon>
        <taxon>Bacillales</taxon>
        <taxon>Caryophanaceae</taxon>
        <taxon>Metalysinibacillus</taxon>
    </lineage>
</organism>
<dbReference type="GO" id="GO:0000156">
    <property type="term" value="F:phosphorelay response regulator activity"/>
    <property type="evidence" value="ECO:0007669"/>
    <property type="project" value="TreeGrafter"/>
</dbReference>
<keyword evidence="3" id="KW-0902">Two-component regulatory system</keyword>
<dbReference type="PROSITE" id="PS51755">
    <property type="entry name" value="OMPR_PHOB"/>
    <property type="match status" value="1"/>
</dbReference>
<evidence type="ECO:0000259" key="9">
    <source>
        <dbReference type="PROSITE" id="PS50110"/>
    </source>
</evidence>
<dbReference type="Pfam" id="PF00072">
    <property type="entry name" value="Response_reg"/>
    <property type="match status" value="1"/>
</dbReference>
<dbReference type="EMBL" id="DYTV01000026">
    <property type="protein sequence ID" value="HJH10509.1"/>
    <property type="molecule type" value="Genomic_DNA"/>
</dbReference>
<evidence type="ECO:0000256" key="3">
    <source>
        <dbReference type="ARBA" id="ARBA00023012"/>
    </source>
</evidence>
<feature type="modified residue" description="4-aspartylphosphate" evidence="7">
    <location>
        <position position="55"/>
    </location>
</feature>
<sequence>MIEPKILLVEDEADLAELLRVTLNKEGLQQIFIASTLAQGEQLFYNVSPDIALLDVMLPDGESYELCKTIRQTSHIPILFMSAKTDEVDKLVGLAIGGDDYISKPFSPKEVAYRVKAHLRRAEYTTTPQTAVEVGPFTMRDETEIYQNGQLLELTAKEVGLLATFLRSPNRIISKETLFEKVWGEDFVGGDNTVMVHIRRLREKIETNPSAPKFITTVKGLGYKLVVPKQ</sequence>
<dbReference type="Pfam" id="PF00486">
    <property type="entry name" value="Trans_reg_C"/>
    <property type="match status" value="1"/>
</dbReference>
<reference evidence="11" key="2">
    <citation type="submission" date="2021-09" db="EMBL/GenBank/DDBJ databases">
        <authorList>
            <person name="Gilroy R."/>
        </authorList>
    </citation>
    <scope>NUCLEOTIDE SEQUENCE</scope>
    <source>
        <strain evidence="11">CHK160-4876</strain>
    </source>
</reference>
<gene>
    <name evidence="11" type="ORF">K8V30_02245</name>
</gene>